<feature type="compositionally biased region" description="Acidic residues" evidence="6">
    <location>
        <begin position="1"/>
        <end position="11"/>
    </location>
</feature>
<comment type="caution">
    <text evidence="8">The sequence shown here is derived from an EMBL/GenBank/DDBJ whole genome shotgun (WGS) entry which is preliminary data.</text>
</comment>
<keyword evidence="4" id="KW-0235">DNA replication</keyword>
<dbReference type="CDD" id="cd11711">
    <property type="entry name" value="GINS_A_Sld5"/>
    <property type="match status" value="1"/>
</dbReference>
<reference evidence="8 9" key="1">
    <citation type="submission" date="2018-11" db="EMBL/GenBank/DDBJ databases">
        <title>Genome sequence of Saitozyma podzolica DSM 27192.</title>
        <authorList>
            <person name="Aliyu H."/>
            <person name="Gorte O."/>
            <person name="Ochsenreither K."/>
        </authorList>
    </citation>
    <scope>NUCLEOTIDE SEQUENCE [LARGE SCALE GENOMIC DNA]</scope>
    <source>
        <strain evidence="8 9">DSM 27192</strain>
    </source>
</reference>
<evidence type="ECO:0000313" key="9">
    <source>
        <dbReference type="Proteomes" id="UP000279259"/>
    </source>
</evidence>
<dbReference type="InterPro" id="IPR031633">
    <property type="entry name" value="SLD5_C"/>
</dbReference>
<sequence length="350" mass="39088">MSFFSDDEDDPSYPLDPNARPPNRAAGVGTGVNRTRQPSILSTASMSLTHDPDTSSSIQGSSRNPLGGGRGGRGDRGDRDRSRSSISHLSATASPGRSYVGMSVDDDSDMASLVGPGRSGAGRPRRGEGEAADSEVGTELDFDLDEDEELDDVRRMGRVWVRERGTVEIQQWEGDLIDSLLDKLEQQQKMVTTLRSDPATSEEEHFKLVLVQTEMERVKYLVRSYVRCRLSKIEKYSHHIVLTPELHPLLSGAELSHAKRYTELLHTHFQHSVLDSLPEWLRKMDDSYGDGLSMVVKPNKDIPVLIFCRKYCGEITLEGGERAELARGTTHLVRYHLVEQWVKLGWAEVL</sequence>
<feature type="compositionally biased region" description="Polar residues" evidence="6">
    <location>
        <begin position="86"/>
        <end position="95"/>
    </location>
</feature>
<evidence type="ECO:0000259" key="7">
    <source>
        <dbReference type="Pfam" id="PF05916"/>
    </source>
</evidence>
<dbReference type="GO" id="GO:0006261">
    <property type="term" value="P:DNA-templated DNA replication"/>
    <property type="evidence" value="ECO:0007669"/>
    <property type="project" value="InterPro"/>
</dbReference>
<dbReference type="PANTHER" id="PTHR21206">
    <property type="entry name" value="SLD5 PROTEIN"/>
    <property type="match status" value="1"/>
</dbReference>
<gene>
    <name evidence="8" type="primary">SLD5</name>
    <name evidence="8" type="ORF">EHS25_006227</name>
</gene>
<dbReference type="PANTHER" id="PTHR21206:SF0">
    <property type="entry name" value="DNA REPLICATION COMPLEX GINS PROTEIN SLD5"/>
    <property type="match status" value="1"/>
</dbReference>
<dbReference type="Gene3D" id="1.20.58.1030">
    <property type="match status" value="1"/>
</dbReference>
<dbReference type="OrthoDB" id="338231at2759"/>
<dbReference type="InterPro" id="IPR008591">
    <property type="entry name" value="GINS_Sld5"/>
</dbReference>
<dbReference type="Proteomes" id="UP000279259">
    <property type="component" value="Unassembled WGS sequence"/>
</dbReference>
<dbReference type="InterPro" id="IPR036224">
    <property type="entry name" value="GINS_bundle-like_dom_sf"/>
</dbReference>
<feature type="compositionally biased region" description="Basic and acidic residues" evidence="6">
    <location>
        <begin position="72"/>
        <end position="83"/>
    </location>
</feature>
<feature type="compositionally biased region" description="Polar residues" evidence="6">
    <location>
        <begin position="32"/>
        <end position="64"/>
    </location>
</feature>
<dbReference type="CDD" id="cd21692">
    <property type="entry name" value="GINS_B_Sld5"/>
    <property type="match status" value="1"/>
</dbReference>
<dbReference type="Pfam" id="PF05916">
    <property type="entry name" value="Sld5"/>
    <property type="match status" value="1"/>
</dbReference>
<keyword evidence="9" id="KW-1185">Reference proteome</keyword>
<evidence type="ECO:0000256" key="2">
    <source>
        <dbReference type="ARBA" id="ARBA00008187"/>
    </source>
</evidence>
<dbReference type="AlphaFoldDB" id="A0A427XS11"/>
<comment type="similarity">
    <text evidence="2">Belongs to the GINS4/SLD5 family.</text>
</comment>
<evidence type="ECO:0000256" key="4">
    <source>
        <dbReference type="ARBA" id="ARBA00022705"/>
    </source>
</evidence>
<organism evidence="8 9">
    <name type="scientific">Saitozyma podzolica</name>
    <dbReference type="NCBI Taxonomy" id="1890683"/>
    <lineage>
        <taxon>Eukaryota</taxon>
        <taxon>Fungi</taxon>
        <taxon>Dikarya</taxon>
        <taxon>Basidiomycota</taxon>
        <taxon>Agaricomycotina</taxon>
        <taxon>Tremellomycetes</taxon>
        <taxon>Tremellales</taxon>
        <taxon>Trimorphomycetaceae</taxon>
        <taxon>Saitozyma</taxon>
    </lineage>
</organism>
<evidence type="ECO:0000256" key="1">
    <source>
        <dbReference type="ARBA" id="ARBA00004123"/>
    </source>
</evidence>
<dbReference type="EMBL" id="RSCD01000029">
    <property type="protein sequence ID" value="RSH81605.1"/>
    <property type="molecule type" value="Genomic_DNA"/>
</dbReference>
<accession>A0A427XS11</accession>
<proteinExistence type="inferred from homology"/>
<evidence type="ECO:0000256" key="3">
    <source>
        <dbReference type="ARBA" id="ARBA00014804"/>
    </source>
</evidence>
<feature type="domain" description="GINS subunit" evidence="7">
    <location>
        <begin position="189"/>
        <end position="269"/>
    </location>
</feature>
<dbReference type="InterPro" id="IPR021151">
    <property type="entry name" value="GINS_A"/>
</dbReference>
<dbReference type="GO" id="GO:0000727">
    <property type="term" value="P:double-strand break repair via break-induced replication"/>
    <property type="evidence" value="ECO:0007669"/>
    <property type="project" value="TreeGrafter"/>
</dbReference>
<dbReference type="GO" id="GO:0000811">
    <property type="term" value="C:GINS complex"/>
    <property type="evidence" value="ECO:0007669"/>
    <property type="project" value="TreeGrafter"/>
</dbReference>
<dbReference type="InterPro" id="IPR038749">
    <property type="entry name" value="Sld5_GINS_A"/>
</dbReference>
<name>A0A427XS11_9TREE</name>
<evidence type="ECO:0000313" key="8">
    <source>
        <dbReference type="EMBL" id="RSH81605.1"/>
    </source>
</evidence>
<evidence type="ECO:0000256" key="6">
    <source>
        <dbReference type="SAM" id="MobiDB-lite"/>
    </source>
</evidence>
<comment type="subcellular location">
    <subcellularLocation>
        <location evidence="1">Nucleus</location>
    </subcellularLocation>
</comment>
<dbReference type="SUPFAM" id="SSF158573">
    <property type="entry name" value="GINS helical bundle-like"/>
    <property type="match status" value="1"/>
</dbReference>
<protein>
    <recommendedName>
        <fullName evidence="3">DNA replication complex GINS protein SLD5</fullName>
    </recommendedName>
</protein>
<dbReference type="STRING" id="1890683.A0A427XS11"/>
<keyword evidence="5" id="KW-0539">Nucleus</keyword>
<evidence type="ECO:0000256" key="5">
    <source>
        <dbReference type="ARBA" id="ARBA00023242"/>
    </source>
</evidence>
<feature type="region of interest" description="Disordered" evidence="6">
    <location>
        <begin position="1"/>
        <end position="138"/>
    </location>
</feature>